<dbReference type="RefSeq" id="WP_103923861.1">
    <property type="nucleotide sequence ID" value="NZ_FNVR01000004.1"/>
</dbReference>
<evidence type="ECO:0000313" key="1">
    <source>
        <dbReference type="EMBL" id="SEF73011.1"/>
    </source>
</evidence>
<protein>
    <submittedName>
        <fullName evidence="1">Uncharacterized protein</fullName>
    </submittedName>
</protein>
<dbReference type="Proteomes" id="UP000236736">
    <property type="component" value="Unassembled WGS sequence"/>
</dbReference>
<proteinExistence type="predicted"/>
<accession>A0A1H5UF78</accession>
<sequence>MNLSKKLTLEEERLREELVTLEVRIRMKIKRICLTNLKLPYERLSAGRRLKELCLLAISSIDEGDEIKLAACLRELREKGMPI</sequence>
<evidence type="ECO:0000313" key="2">
    <source>
        <dbReference type="Proteomes" id="UP000236736"/>
    </source>
</evidence>
<reference evidence="2" key="1">
    <citation type="submission" date="2016-10" db="EMBL/GenBank/DDBJ databases">
        <authorList>
            <person name="Varghese N."/>
            <person name="Submissions S."/>
        </authorList>
    </citation>
    <scope>NUCLEOTIDE SEQUENCE [LARGE SCALE GENOMIC DNA]</scope>
    <source>
        <strain evidence="2">DSM 17298</strain>
    </source>
</reference>
<organism evidence="1 2">
    <name type="scientific">Algoriphagus boritolerans DSM 17298 = JCM 18970</name>
    <dbReference type="NCBI Taxonomy" id="1120964"/>
    <lineage>
        <taxon>Bacteria</taxon>
        <taxon>Pseudomonadati</taxon>
        <taxon>Bacteroidota</taxon>
        <taxon>Cytophagia</taxon>
        <taxon>Cytophagales</taxon>
        <taxon>Cyclobacteriaceae</taxon>
        <taxon>Algoriphagus</taxon>
    </lineage>
</organism>
<gene>
    <name evidence="1" type="ORF">SAMN03080598_01195</name>
</gene>
<dbReference type="AlphaFoldDB" id="A0A1H5UF78"/>
<keyword evidence="2" id="KW-1185">Reference proteome</keyword>
<dbReference type="OrthoDB" id="828271at2"/>
<dbReference type="EMBL" id="FNVR01000004">
    <property type="protein sequence ID" value="SEF73011.1"/>
    <property type="molecule type" value="Genomic_DNA"/>
</dbReference>
<name>A0A1H5UF78_9BACT</name>